<evidence type="ECO:0000256" key="3">
    <source>
        <dbReference type="ARBA" id="ARBA00022737"/>
    </source>
</evidence>
<evidence type="ECO:0000259" key="9">
    <source>
        <dbReference type="PROSITE" id="PS50268"/>
    </source>
</evidence>
<feature type="signal peptide" evidence="8">
    <location>
        <begin position="1"/>
        <end position="25"/>
    </location>
</feature>
<dbReference type="CDD" id="cd11304">
    <property type="entry name" value="Cadherin_repeat"/>
    <property type="match status" value="2"/>
</dbReference>
<dbReference type="GO" id="GO:0007156">
    <property type="term" value="P:homophilic cell adhesion via plasma membrane adhesion molecules"/>
    <property type="evidence" value="ECO:0007669"/>
    <property type="project" value="InterPro"/>
</dbReference>
<dbReference type="GO" id="GO:0005886">
    <property type="term" value="C:plasma membrane"/>
    <property type="evidence" value="ECO:0007669"/>
    <property type="project" value="UniProtKB-SubCell"/>
</dbReference>
<name>A0A0D6LYG4_9BILA</name>
<evidence type="ECO:0000313" key="10">
    <source>
        <dbReference type="EMBL" id="EPB77100.1"/>
    </source>
</evidence>
<dbReference type="EMBL" id="KE124845">
    <property type="protein sequence ID" value="EPB77100.1"/>
    <property type="molecule type" value="Genomic_DNA"/>
</dbReference>
<dbReference type="PANTHER" id="PTHR24026:SF126">
    <property type="entry name" value="PROTOCADHERIN FAT 4"/>
    <property type="match status" value="1"/>
</dbReference>
<dbReference type="InterPro" id="IPR015919">
    <property type="entry name" value="Cadherin-like_sf"/>
</dbReference>
<keyword evidence="8" id="KW-0732">Signal</keyword>
<keyword evidence="6" id="KW-0472">Membrane</keyword>
<dbReference type="PANTHER" id="PTHR24026">
    <property type="entry name" value="FAT ATYPICAL CADHERIN-RELATED"/>
    <property type="match status" value="1"/>
</dbReference>
<evidence type="ECO:0000256" key="4">
    <source>
        <dbReference type="ARBA" id="ARBA00022837"/>
    </source>
</evidence>
<dbReference type="Gene3D" id="2.60.40.60">
    <property type="entry name" value="Cadherins"/>
    <property type="match status" value="2"/>
</dbReference>
<proteinExistence type="predicted"/>
<keyword evidence="4 7" id="KW-0106">Calcium</keyword>
<comment type="subcellular location">
    <subcellularLocation>
        <location evidence="1">Membrane</location>
    </subcellularLocation>
</comment>
<keyword evidence="3" id="KW-0677">Repeat</keyword>
<keyword evidence="5" id="KW-1133">Transmembrane helix</keyword>
<dbReference type="SMART" id="SM00112">
    <property type="entry name" value="CA"/>
    <property type="match status" value="1"/>
</dbReference>
<dbReference type="PROSITE" id="PS50268">
    <property type="entry name" value="CADHERIN_2"/>
    <property type="match status" value="1"/>
</dbReference>
<dbReference type="FunFam" id="2.60.40.60:FF:000315">
    <property type="entry name" value="CaDHerin family"/>
    <property type="match status" value="1"/>
</dbReference>
<reference evidence="10 11" key="1">
    <citation type="submission" date="2013-05" db="EMBL/GenBank/DDBJ databases">
        <title>Draft genome of the parasitic nematode Anyclostoma ceylanicum.</title>
        <authorList>
            <person name="Mitreva M."/>
        </authorList>
    </citation>
    <scope>NUCLEOTIDE SEQUENCE [LARGE SCALE GENOMIC DNA]</scope>
</reference>
<evidence type="ECO:0000313" key="11">
    <source>
        <dbReference type="Proteomes" id="UP000054495"/>
    </source>
</evidence>
<evidence type="ECO:0000256" key="2">
    <source>
        <dbReference type="ARBA" id="ARBA00022692"/>
    </source>
</evidence>
<feature type="chain" id="PRO_5002307280" description="Cadherin domain-containing protein" evidence="8">
    <location>
        <begin position="26"/>
        <end position="240"/>
    </location>
</feature>
<dbReference type="PROSITE" id="PS00232">
    <property type="entry name" value="CADHERIN_1"/>
    <property type="match status" value="1"/>
</dbReference>
<dbReference type="InterPro" id="IPR020894">
    <property type="entry name" value="Cadherin_CS"/>
</dbReference>
<dbReference type="GO" id="GO:0005509">
    <property type="term" value="F:calcium ion binding"/>
    <property type="evidence" value="ECO:0007669"/>
    <property type="project" value="UniProtKB-UniRule"/>
</dbReference>
<keyword evidence="11" id="KW-1185">Reference proteome</keyword>
<feature type="domain" description="Cadherin" evidence="9">
    <location>
        <begin position="46"/>
        <end position="166"/>
    </location>
</feature>
<evidence type="ECO:0000256" key="5">
    <source>
        <dbReference type="ARBA" id="ARBA00022989"/>
    </source>
</evidence>
<sequence>MSQFSRHTSAAALLVAIALLPLFAAFQDTNSINHQVSVSEHAPILQISSREGYVPETAVIGTTVRVSPNPQAESLQILVSDDDLRPGMPPATYQYILTGPGATIFAVDQRGYLYLNVPSIDADPPNPSSYRLNVQAREVDTTPIRSSEPVTIIIHVLDSNDNSPQFEQPIYTVNVTSFGEDRPVVKVVATDADSGNFGEVSYRIAQVTNGADDKFRYDDATNTLYATGDLTPGERYQGNL</sequence>
<evidence type="ECO:0000256" key="7">
    <source>
        <dbReference type="PROSITE-ProRule" id="PRU00043"/>
    </source>
</evidence>
<evidence type="ECO:0000256" key="1">
    <source>
        <dbReference type="ARBA" id="ARBA00004370"/>
    </source>
</evidence>
<dbReference type="PRINTS" id="PR00205">
    <property type="entry name" value="CADHERIN"/>
</dbReference>
<accession>A0A0D6LYG4</accession>
<dbReference type="AlphaFoldDB" id="A0A0D6LYG4"/>
<dbReference type="InterPro" id="IPR002126">
    <property type="entry name" value="Cadherin-like_dom"/>
</dbReference>
<gene>
    <name evidence="10" type="ORF">ANCCEY_03801</name>
</gene>
<evidence type="ECO:0000256" key="8">
    <source>
        <dbReference type="SAM" id="SignalP"/>
    </source>
</evidence>
<organism evidence="10 11">
    <name type="scientific">Ancylostoma ceylanicum</name>
    <dbReference type="NCBI Taxonomy" id="53326"/>
    <lineage>
        <taxon>Eukaryota</taxon>
        <taxon>Metazoa</taxon>
        <taxon>Ecdysozoa</taxon>
        <taxon>Nematoda</taxon>
        <taxon>Chromadorea</taxon>
        <taxon>Rhabditida</taxon>
        <taxon>Rhabditina</taxon>
        <taxon>Rhabditomorpha</taxon>
        <taxon>Strongyloidea</taxon>
        <taxon>Ancylostomatidae</taxon>
        <taxon>Ancylostomatinae</taxon>
        <taxon>Ancylostoma</taxon>
    </lineage>
</organism>
<protein>
    <recommendedName>
        <fullName evidence="9">Cadherin domain-containing protein</fullName>
    </recommendedName>
</protein>
<evidence type="ECO:0000256" key="6">
    <source>
        <dbReference type="ARBA" id="ARBA00023136"/>
    </source>
</evidence>
<keyword evidence="2" id="KW-0812">Transmembrane</keyword>
<dbReference type="Proteomes" id="UP000054495">
    <property type="component" value="Unassembled WGS sequence"/>
</dbReference>
<dbReference type="SUPFAM" id="SSF49313">
    <property type="entry name" value="Cadherin-like"/>
    <property type="match status" value="2"/>
</dbReference>